<dbReference type="Gene3D" id="2.30.110.10">
    <property type="entry name" value="Electron Transport, Fmn-binding Protein, Chain A"/>
    <property type="match status" value="1"/>
</dbReference>
<evidence type="ECO:0000313" key="3">
    <source>
        <dbReference type="Proteomes" id="UP000220102"/>
    </source>
</evidence>
<name>A0A2A8CWV6_9BACT</name>
<dbReference type="Pfam" id="PF01613">
    <property type="entry name" value="Flavin_Reduct"/>
    <property type="match status" value="1"/>
</dbReference>
<sequence>METPSSQESIITLDPEQPFWDRFHMVAPLVVIGTMDEEGNPNLAPKHMATPMSWRDYFGFVCTPRHKTLRNAKHTGVFTVSYPRPTQVVITSLAASPREDVPDGPAIKSGLDQLPTRPAEIVEGVFLEDAYLFLECEVDQIVDGLGENSLIIGKVAAVHAHEDILCLSDQDMETTRREQPLLAYIPPDRYATINETHAFPFPSGFSK</sequence>
<evidence type="ECO:0000313" key="2">
    <source>
        <dbReference type="EMBL" id="PEN13219.1"/>
    </source>
</evidence>
<feature type="domain" description="Flavin reductase like" evidence="1">
    <location>
        <begin position="25"/>
        <end position="163"/>
    </location>
</feature>
<dbReference type="EMBL" id="PDEQ01000005">
    <property type="protein sequence ID" value="PEN13219.1"/>
    <property type="molecule type" value="Genomic_DNA"/>
</dbReference>
<keyword evidence="3" id="KW-1185">Reference proteome</keyword>
<dbReference type="InterPro" id="IPR002563">
    <property type="entry name" value="Flavin_Rdtase-like_dom"/>
</dbReference>
<comment type="caution">
    <text evidence="2">The sequence shown here is derived from an EMBL/GenBank/DDBJ whole genome shotgun (WGS) entry which is preliminary data.</text>
</comment>
<evidence type="ECO:0000259" key="1">
    <source>
        <dbReference type="Pfam" id="PF01613"/>
    </source>
</evidence>
<organism evidence="2 3">
    <name type="scientific">Longibacter salinarum</name>
    <dbReference type="NCBI Taxonomy" id="1850348"/>
    <lineage>
        <taxon>Bacteria</taxon>
        <taxon>Pseudomonadati</taxon>
        <taxon>Rhodothermota</taxon>
        <taxon>Rhodothermia</taxon>
        <taxon>Rhodothermales</taxon>
        <taxon>Salisaetaceae</taxon>
        <taxon>Longibacter</taxon>
    </lineage>
</organism>
<dbReference type="Proteomes" id="UP000220102">
    <property type="component" value="Unassembled WGS sequence"/>
</dbReference>
<dbReference type="SUPFAM" id="SSF50475">
    <property type="entry name" value="FMN-binding split barrel"/>
    <property type="match status" value="1"/>
</dbReference>
<proteinExistence type="predicted"/>
<gene>
    <name evidence="2" type="ORF">CRI94_11295</name>
</gene>
<dbReference type="GO" id="GO:0010181">
    <property type="term" value="F:FMN binding"/>
    <property type="evidence" value="ECO:0007669"/>
    <property type="project" value="InterPro"/>
</dbReference>
<dbReference type="AlphaFoldDB" id="A0A2A8CWV6"/>
<dbReference type="OrthoDB" id="1523782at2"/>
<protein>
    <recommendedName>
        <fullName evidence="1">Flavin reductase like domain-containing protein</fullName>
    </recommendedName>
</protein>
<dbReference type="RefSeq" id="WP_098075812.1">
    <property type="nucleotide sequence ID" value="NZ_PDEQ01000005.1"/>
</dbReference>
<dbReference type="GO" id="GO:0016646">
    <property type="term" value="F:oxidoreductase activity, acting on the CH-NH group of donors, NAD or NADP as acceptor"/>
    <property type="evidence" value="ECO:0007669"/>
    <property type="project" value="UniProtKB-ARBA"/>
</dbReference>
<dbReference type="InterPro" id="IPR012349">
    <property type="entry name" value="Split_barrel_FMN-bd"/>
</dbReference>
<accession>A0A2A8CWV6</accession>
<reference evidence="2 3" key="1">
    <citation type="submission" date="2017-10" db="EMBL/GenBank/DDBJ databases">
        <title>Draft genome of Longibacter Salinarum.</title>
        <authorList>
            <person name="Goh K.M."/>
            <person name="Shamsir M.S."/>
            <person name="Lim S.W."/>
        </authorList>
    </citation>
    <scope>NUCLEOTIDE SEQUENCE [LARGE SCALE GENOMIC DNA]</scope>
    <source>
        <strain evidence="2 3">KCTC 52045</strain>
    </source>
</reference>